<evidence type="ECO:0000313" key="3">
    <source>
        <dbReference type="EMBL" id="TNJ43211.1"/>
    </source>
</evidence>
<evidence type="ECO:0000313" key="4">
    <source>
        <dbReference type="Proteomes" id="UP000308713"/>
    </source>
</evidence>
<comment type="caution">
    <text evidence="3">The sequence shown here is derived from an EMBL/GenBank/DDBJ whole genome shotgun (WGS) entry which is preliminary data.</text>
</comment>
<dbReference type="EMBL" id="VDCS01000011">
    <property type="protein sequence ID" value="TNJ43211.1"/>
    <property type="molecule type" value="Genomic_DNA"/>
</dbReference>
<dbReference type="SUPFAM" id="SSF49899">
    <property type="entry name" value="Concanavalin A-like lectins/glucanases"/>
    <property type="match status" value="1"/>
</dbReference>
<proteinExistence type="inferred from homology"/>
<dbReference type="InterPro" id="IPR000757">
    <property type="entry name" value="Beta-glucanase-like"/>
</dbReference>
<dbReference type="GO" id="GO:0004553">
    <property type="term" value="F:hydrolase activity, hydrolyzing O-glycosyl compounds"/>
    <property type="evidence" value="ECO:0007669"/>
    <property type="project" value="InterPro"/>
</dbReference>
<gene>
    <name evidence="3" type="ORF">FGF67_12350</name>
</gene>
<evidence type="ECO:0000256" key="1">
    <source>
        <dbReference type="ARBA" id="ARBA00006865"/>
    </source>
</evidence>
<comment type="similarity">
    <text evidence="1">Belongs to the glycosyl hydrolase 16 family.</text>
</comment>
<sequence length="412" mass="47364">MIRCGFICILFMVYGVEAQVASVGPPKPPLGKRWVLNPDFSDEFNGTELDTTKWLNYHPTWIGRPPGLFMPSQVSVKDGFLQIKGEKMKQDTIVHAYGKDIVFNIKGGAVVSKKAAFLGYYECRVKAAATSMSTTFWFSGNNVTGPKGCDQYSQEWDIQECIGKQGDFKGSYFASGMHSNAHYWYNDCEGERHDYRASQVRFENEEVASKDFHVYGGWWRDALHASYYYDNRAPKHQKFFDSISSKPMNTPMYMRLVCETYPFPWISLPTDEELADDTKNTVYYDWVRGYELVDVHESTTLKPEALIKIYDEGVYFEQSVLQVKSTNKLKIPLTYKANVDRTVTLKLLNEEGKMVAQKKFTAHAGYANMEFDFELLQVPKRSSNYKLVSHMCIKEQKDQILDINTIIINLKN</sequence>
<feature type="domain" description="GH16" evidence="2">
    <location>
        <begin position="20"/>
        <end position="295"/>
    </location>
</feature>
<dbReference type="Proteomes" id="UP000308713">
    <property type="component" value="Unassembled WGS sequence"/>
</dbReference>
<evidence type="ECO:0000259" key="2">
    <source>
        <dbReference type="PROSITE" id="PS51762"/>
    </source>
</evidence>
<dbReference type="Gene3D" id="2.60.120.200">
    <property type="match status" value="1"/>
</dbReference>
<dbReference type="OrthoDB" id="657277at2"/>
<dbReference type="InterPro" id="IPR013320">
    <property type="entry name" value="ConA-like_dom_sf"/>
</dbReference>
<keyword evidence="3" id="KW-0378">Hydrolase</keyword>
<protein>
    <submittedName>
        <fullName evidence="3">Glycosyl hydrolase family protein</fullName>
    </submittedName>
</protein>
<name>A0A5C4SHX1_9FLAO</name>
<accession>A0A5C4SHX1</accession>
<reference evidence="3 4" key="1">
    <citation type="submission" date="2019-05" db="EMBL/GenBank/DDBJ databases">
        <title>Tamlana fucoidanivorans sp. nov., isolated from the surface of algae collected from Fujian province in China.</title>
        <authorList>
            <person name="Li J."/>
        </authorList>
    </citation>
    <scope>NUCLEOTIDE SEQUENCE [LARGE SCALE GENOMIC DNA]</scope>
    <source>
        <strain evidence="3 4">CW2-9</strain>
    </source>
</reference>
<organism evidence="3 4">
    <name type="scientific">Allotamlana fucoidanivorans</name>
    <dbReference type="NCBI Taxonomy" id="2583814"/>
    <lineage>
        <taxon>Bacteria</taxon>
        <taxon>Pseudomonadati</taxon>
        <taxon>Bacteroidota</taxon>
        <taxon>Flavobacteriia</taxon>
        <taxon>Flavobacteriales</taxon>
        <taxon>Flavobacteriaceae</taxon>
        <taxon>Allotamlana</taxon>
    </lineage>
</organism>
<keyword evidence="4" id="KW-1185">Reference proteome</keyword>
<dbReference type="GO" id="GO:0005975">
    <property type="term" value="P:carbohydrate metabolic process"/>
    <property type="evidence" value="ECO:0007669"/>
    <property type="project" value="InterPro"/>
</dbReference>
<dbReference type="PROSITE" id="PS51762">
    <property type="entry name" value="GH16_2"/>
    <property type="match status" value="1"/>
</dbReference>
<dbReference type="AlphaFoldDB" id="A0A5C4SHX1"/>